<name>A0A158PSW7_9BILA</name>
<proteinExistence type="inferred from homology"/>
<dbReference type="PANTHER" id="PTHR42687">
    <property type="entry name" value="L-THREONINE 3-DEHYDROGENASE"/>
    <property type="match status" value="1"/>
</dbReference>
<comment type="catalytic activity">
    <reaction evidence="2">
        <text>L-threonine + NAD(+) = (2S)-2-amino-3-oxobutanoate + NADH + H(+)</text>
        <dbReference type="Rhea" id="RHEA:13161"/>
        <dbReference type="ChEBI" id="CHEBI:15378"/>
        <dbReference type="ChEBI" id="CHEBI:57540"/>
        <dbReference type="ChEBI" id="CHEBI:57926"/>
        <dbReference type="ChEBI" id="CHEBI:57945"/>
        <dbReference type="ChEBI" id="CHEBI:78948"/>
        <dbReference type="EC" id="1.1.1.103"/>
    </reaction>
</comment>
<evidence type="ECO:0000313" key="8">
    <source>
        <dbReference type="EMBL" id="VDO20333.1"/>
    </source>
</evidence>
<evidence type="ECO:0000256" key="1">
    <source>
        <dbReference type="ARBA" id="ARBA00007637"/>
    </source>
</evidence>
<dbReference type="EC" id="1.1.1.103" evidence="5"/>
<evidence type="ECO:0000256" key="5">
    <source>
        <dbReference type="ARBA" id="ARBA00066604"/>
    </source>
</evidence>
<keyword evidence="9" id="KW-1185">Reference proteome</keyword>
<dbReference type="STRING" id="42155.A0A158PSW7"/>
<sequence length="428" mass="48338">MIRTCLSVKAMIRCEYRCGEFELIEGPDQNEIRVALSRSEVMQKAVVGFSQLVKLVGCWSGTISAWPELRQYRGYAITQRNEPAEPYSKFMDLALTTGTKKILITGALGQLGYGLATTLRRIYGDDMVIMTDIVKARKEENCEVLDPFYYLNILNQSAIDQMVVNHNIDTIIHFSALLSATGEANVPLALKINVEGVQNILEVARQHKAKIFIPSSIGAFGPTTPLDHTPDLCIQRPRTIYGVTKVYAELLGEYYNERFGVDFRSLRFPGIISATQPGGGTTDYAVQIFYDALIYGKHKCYLHPNSRLPMMYYADCITSVILVSSRFLPYLSVPGEKLTHRTYNVTGYSFTPHEIAAAICKVMPNFKIEYEVCPIRQKIADSWPKRLDDTSAKKDWNWEPMYDLEATIDVMFDLVKRQLNAEGKSTII</sequence>
<evidence type="ECO:0000256" key="6">
    <source>
        <dbReference type="ARBA" id="ARBA00069940"/>
    </source>
</evidence>
<dbReference type="InterPro" id="IPR001509">
    <property type="entry name" value="Epimerase_deHydtase"/>
</dbReference>
<gene>
    <name evidence="8" type="ORF">BTMF_LOCUS5890</name>
</gene>
<accession>A0A158PSW7</accession>
<comment type="similarity">
    <text evidence="1">Belongs to the NAD(P)-dependent epimerase/dehydratase family.</text>
</comment>
<protein>
    <recommendedName>
        <fullName evidence="6">L-threonine 3-dehydrogenase, mitochondrial</fullName>
        <ecNumber evidence="5">1.1.1.103</ecNumber>
    </recommendedName>
</protein>
<evidence type="ECO:0000313" key="10">
    <source>
        <dbReference type="WBParaSite" id="BTMF_0000777601-mRNA-1"/>
    </source>
</evidence>
<comment type="pathway">
    <text evidence="4">Amino-acid degradation; L-threonine degradation via oxydo-reductase pathway; glycine from L-threonine: step 1/2.</text>
</comment>
<evidence type="ECO:0000313" key="9">
    <source>
        <dbReference type="Proteomes" id="UP000280834"/>
    </source>
</evidence>
<dbReference type="Pfam" id="PF01370">
    <property type="entry name" value="Epimerase"/>
    <property type="match status" value="1"/>
</dbReference>
<evidence type="ECO:0000256" key="3">
    <source>
        <dbReference type="ARBA" id="ARBA00059023"/>
    </source>
</evidence>
<comment type="function">
    <text evidence="3">Catalyzes the NAD(+)-dependent oxidation of L-threonine to 2-amino-3-ketobutyrate, mediating L-threonine catabolism.</text>
</comment>
<reference evidence="8 9" key="2">
    <citation type="submission" date="2018-11" db="EMBL/GenBank/DDBJ databases">
        <authorList>
            <consortium name="Pathogen Informatics"/>
        </authorList>
    </citation>
    <scope>NUCLEOTIDE SEQUENCE [LARGE SCALE GENOMIC DNA]</scope>
</reference>
<dbReference type="InterPro" id="IPR051225">
    <property type="entry name" value="NAD(P)_epim/dehydratase"/>
</dbReference>
<dbReference type="FunFam" id="3.40.50.720:FF:000077">
    <property type="entry name" value="L-threonine 3-dehydrogenase, mitochondrial"/>
    <property type="match status" value="1"/>
</dbReference>
<dbReference type="SUPFAM" id="SSF51735">
    <property type="entry name" value="NAD(P)-binding Rossmann-fold domains"/>
    <property type="match status" value="1"/>
</dbReference>
<evidence type="ECO:0000256" key="2">
    <source>
        <dbReference type="ARBA" id="ARBA00050613"/>
    </source>
</evidence>
<evidence type="ECO:0000256" key="4">
    <source>
        <dbReference type="ARBA" id="ARBA00060557"/>
    </source>
</evidence>
<dbReference type="WBParaSite" id="BTMF_0000777601-mRNA-1">
    <property type="protein sequence ID" value="BTMF_0000777601-mRNA-1"/>
    <property type="gene ID" value="BTMF_0000777601"/>
</dbReference>
<feature type="domain" description="NAD-dependent epimerase/dehydratase" evidence="7">
    <location>
        <begin position="102"/>
        <end position="278"/>
    </location>
</feature>
<dbReference type="PANTHER" id="PTHR42687:SF1">
    <property type="entry name" value="L-THREONINE 3-DEHYDROGENASE, MITOCHONDRIAL"/>
    <property type="match status" value="1"/>
</dbReference>
<dbReference type="AlphaFoldDB" id="A0A158PSW7"/>
<evidence type="ECO:0000259" key="7">
    <source>
        <dbReference type="Pfam" id="PF01370"/>
    </source>
</evidence>
<dbReference type="GO" id="GO:0008743">
    <property type="term" value="F:L-threonine 3-dehydrogenase activity"/>
    <property type="evidence" value="ECO:0007669"/>
    <property type="project" value="UniProtKB-EC"/>
</dbReference>
<dbReference type="EMBL" id="UZAG01015443">
    <property type="protein sequence ID" value="VDO20333.1"/>
    <property type="molecule type" value="Genomic_DNA"/>
</dbReference>
<dbReference type="InterPro" id="IPR036291">
    <property type="entry name" value="NAD(P)-bd_dom_sf"/>
</dbReference>
<dbReference type="Gene3D" id="3.40.50.720">
    <property type="entry name" value="NAD(P)-binding Rossmann-like Domain"/>
    <property type="match status" value="1"/>
</dbReference>
<dbReference type="GO" id="GO:0006567">
    <property type="term" value="P:L-threonine catabolic process"/>
    <property type="evidence" value="ECO:0007669"/>
    <property type="project" value="TreeGrafter"/>
</dbReference>
<dbReference type="Proteomes" id="UP000280834">
    <property type="component" value="Unassembled WGS sequence"/>
</dbReference>
<organism evidence="10">
    <name type="scientific">Brugia timori</name>
    <dbReference type="NCBI Taxonomy" id="42155"/>
    <lineage>
        <taxon>Eukaryota</taxon>
        <taxon>Metazoa</taxon>
        <taxon>Ecdysozoa</taxon>
        <taxon>Nematoda</taxon>
        <taxon>Chromadorea</taxon>
        <taxon>Rhabditida</taxon>
        <taxon>Spirurina</taxon>
        <taxon>Spiruromorpha</taxon>
        <taxon>Filarioidea</taxon>
        <taxon>Onchocercidae</taxon>
        <taxon>Brugia</taxon>
    </lineage>
</organism>
<reference evidence="10" key="1">
    <citation type="submission" date="2016-04" db="UniProtKB">
        <authorList>
            <consortium name="WormBaseParasite"/>
        </authorList>
    </citation>
    <scope>IDENTIFICATION</scope>
</reference>